<reference evidence="2" key="2">
    <citation type="submission" date="2020-09" db="EMBL/GenBank/DDBJ databases">
        <authorList>
            <person name="Sun Q."/>
            <person name="Ohkuma M."/>
        </authorList>
    </citation>
    <scope>NUCLEOTIDE SEQUENCE</scope>
    <source>
        <strain evidence="2">JCM 4815</strain>
    </source>
</reference>
<proteinExistence type="predicted"/>
<gene>
    <name evidence="2" type="ORF">GCM10010365_03490</name>
</gene>
<sequence length="182" mass="19393">MQYVTRPAAALTTSGALVLAAPTGAHAGAIGSTPVRTLEYSVGGVTMKVPTGCMFTHIVRGSGRTITYQNAGVDCAFVGALSSGFCDRRIDITCADTNNRAHRRSRGRTHSECEIDPMRNNAPAFFAFFPGLPHVIDWGGSARLPARGRAYPMGLPGLADEGGREGELTRMIRCPLRRCTPV</sequence>
<keyword evidence="1" id="KW-0732">Signal</keyword>
<comment type="caution">
    <text evidence="2">The sequence shown here is derived from an EMBL/GenBank/DDBJ whole genome shotgun (WGS) entry which is preliminary data.</text>
</comment>
<dbReference type="Proteomes" id="UP000622166">
    <property type="component" value="Unassembled WGS sequence"/>
</dbReference>
<reference evidence="2" key="1">
    <citation type="journal article" date="2014" name="Int. J. Syst. Evol. Microbiol.">
        <title>Complete genome sequence of Corynebacterium casei LMG S-19264T (=DSM 44701T), isolated from a smear-ripened cheese.</title>
        <authorList>
            <consortium name="US DOE Joint Genome Institute (JGI-PGF)"/>
            <person name="Walter F."/>
            <person name="Albersmeier A."/>
            <person name="Kalinowski J."/>
            <person name="Ruckert C."/>
        </authorList>
    </citation>
    <scope>NUCLEOTIDE SEQUENCE</scope>
    <source>
        <strain evidence="2">JCM 4815</strain>
    </source>
</reference>
<organism evidence="2 3">
    <name type="scientific">Streptomyces poonensis</name>
    <dbReference type="NCBI Taxonomy" id="68255"/>
    <lineage>
        <taxon>Bacteria</taxon>
        <taxon>Bacillati</taxon>
        <taxon>Actinomycetota</taxon>
        <taxon>Actinomycetes</taxon>
        <taxon>Kitasatosporales</taxon>
        <taxon>Streptomycetaceae</taxon>
        <taxon>Streptomyces</taxon>
    </lineage>
</organism>
<name>A0A918P715_9ACTN</name>
<evidence type="ECO:0000313" key="3">
    <source>
        <dbReference type="Proteomes" id="UP000622166"/>
    </source>
</evidence>
<dbReference type="EMBL" id="BMVW01000001">
    <property type="protein sequence ID" value="GGY88721.1"/>
    <property type="molecule type" value="Genomic_DNA"/>
</dbReference>
<evidence type="ECO:0000313" key="2">
    <source>
        <dbReference type="EMBL" id="GGY88721.1"/>
    </source>
</evidence>
<keyword evidence="3" id="KW-1185">Reference proteome</keyword>
<feature type="chain" id="PRO_5038092716" evidence="1">
    <location>
        <begin position="28"/>
        <end position="182"/>
    </location>
</feature>
<dbReference type="AlphaFoldDB" id="A0A918P715"/>
<accession>A0A918P715</accession>
<evidence type="ECO:0000256" key="1">
    <source>
        <dbReference type="SAM" id="SignalP"/>
    </source>
</evidence>
<protein>
    <submittedName>
        <fullName evidence="2">Uncharacterized protein</fullName>
    </submittedName>
</protein>
<feature type="signal peptide" evidence="1">
    <location>
        <begin position="1"/>
        <end position="27"/>
    </location>
</feature>